<accession>A0A4R5UP06</accession>
<evidence type="ECO:0000256" key="3">
    <source>
        <dbReference type="ARBA" id="ARBA00022692"/>
    </source>
</evidence>
<sequence>MSVHRVGFYVLLVLVTVAFMAVILPFYSAILWAVVLAIIFFRLHARLETWLGGRQNIAAALSVLICLCLVIIPGLFILRSLVQQGNNLYQRVQSGEIDFPRLLQQFQDALPAFIQDRLRELELNGFGELWNSISSGVMQGGGFFASHALSFGQNTLQFFIAFGIMLYLLFFMFRDGRSLARNVRRAVPLSDAHTSRFAVKFTSVVRATVRGNVIIAVIQGTIGGLTFWALGVPAPLLWGVLMSFLSLLPAIGSAMVWVPTAIYLAVTGSWIQALILTAVGVLVIGLVDNLLRPPLVGKETKLPDYVVLLSTIGGISLIGINGFVIGLLIAALFIAAWTIFTEEHSGSSPLFKIDGDQR</sequence>
<dbReference type="GO" id="GO:0016020">
    <property type="term" value="C:membrane"/>
    <property type="evidence" value="ECO:0007669"/>
    <property type="project" value="UniProtKB-SubCell"/>
</dbReference>
<feature type="transmembrane region" description="Helical" evidence="6">
    <location>
        <begin position="236"/>
        <end position="258"/>
    </location>
</feature>
<feature type="transmembrane region" description="Helical" evidence="6">
    <location>
        <begin position="213"/>
        <end position="230"/>
    </location>
</feature>
<keyword evidence="4 6" id="KW-1133">Transmembrane helix</keyword>
<feature type="transmembrane region" description="Helical" evidence="6">
    <location>
        <begin position="270"/>
        <end position="287"/>
    </location>
</feature>
<organism evidence="7 8">
    <name type="scientific">Rhizobium deserti</name>
    <dbReference type="NCBI Taxonomy" id="2547961"/>
    <lineage>
        <taxon>Bacteria</taxon>
        <taxon>Pseudomonadati</taxon>
        <taxon>Pseudomonadota</taxon>
        <taxon>Alphaproteobacteria</taxon>
        <taxon>Hyphomicrobiales</taxon>
        <taxon>Rhizobiaceae</taxon>
        <taxon>Rhizobium/Agrobacterium group</taxon>
        <taxon>Rhizobium</taxon>
    </lineage>
</organism>
<dbReference type="Pfam" id="PF01594">
    <property type="entry name" value="AI-2E_transport"/>
    <property type="match status" value="1"/>
</dbReference>
<evidence type="ECO:0000313" key="8">
    <source>
        <dbReference type="Proteomes" id="UP000295238"/>
    </source>
</evidence>
<comment type="caution">
    <text evidence="7">The sequence shown here is derived from an EMBL/GenBank/DDBJ whole genome shotgun (WGS) entry which is preliminary data.</text>
</comment>
<evidence type="ECO:0000256" key="4">
    <source>
        <dbReference type="ARBA" id="ARBA00022989"/>
    </source>
</evidence>
<dbReference type="RefSeq" id="WP_133315101.1">
    <property type="nucleotide sequence ID" value="NZ_SMTL01000001.1"/>
</dbReference>
<feature type="transmembrane region" description="Helical" evidence="6">
    <location>
        <begin position="57"/>
        <end position="78"/>
    </location>
</feature>
<feature type="transmembrane region" description="Helical" evidence="6">
    <location>
        <begin position="307"/>
        <end position="340"/>
    </location>
</feature>
<feature type="transmembrane region" description="Helical" evidence="6">
    <location>
        <begin position="29"/>
        <end position="45"/>
    </location>
</feature>
<dbReference type="EMBL" id="SMTL01000001">
    <property type="protein sequence ID" value="TDK39655.1"/>
    <property type="molecule type" value="Genomic_DNA"/>
</dbReference>
<keyword evidence="3 6" id="KW-0812">Transmembrane</keyword>
<gene>
    <name evidence="7" type="ORF">E2F50_06010</name>
</gene>
<evidence type="ECO:0000256" key="2">
    <source>
        <dbReference type="ARBA" id="ARBA00009773"/>
    </source>
</evidence>
<evidence type="ECO:0000256" key="1">
    <source>
        <dbReference type="ARBA" id="ARBA00004141"/>
    </source>
</evidence>
<feature type="transmembrane region" description="Helical" evidence="6">
    <location>
        <begin position="7"/>
        <end position="23"/>
    </location>
</feature>
<evidence type="ECO:0000256" key="5">
    <source>
        <dbReference type="ARBA" id="ARBA00023136"/>
    </source>
</evidence>
<dbReference type="PANTHER" id="PTHR21716:SF4">
    <property type="entry name" value="TRANSMEMBRANE PROTEIN 245"/>
    <property type="match status" value="1"/>
</dbReference>
<keyword evidence="5 6" id="KW-0472">Membrane</keyword>
<dbReference type="Proteomes" id="UP000295238">
    <property type="component" value="Unassembled WGS sequence"/>
</dbReference>
<comment type="subcellular location">
    <subcellularLocation>
        <location evidence="1">Membrane</location>
        <topology evidence="1">Multi-pass membrane protein</topology>
    </subcellularLocation>
</comment>
<feature type="transmembrane region" description="Helical" evidence="6">
    <location>
        <begin position="156"/>
        <end position="173"/>
    </location>
</feature>
<dbReference type="AlphaFoldDB" id="A0A4R5UP06"/>
<keyword evidence="8" id="KW-1185">Reference proteome</keyword>
<protein>
    <submittedName>
        <fullName evidence="7">AI-2E family transporter</fullName>
    </submittedName>
</protein>
<evidence type="ECO:0000313" key="7">
    <source>
        <dbReference type="EMBL" id="TDK39655.1"/>
    </source>
</evidence>
<name>A0A4R5UP06_9HYPH</name>
<dbReference type="PANTHER" id="PTHR21716">
    <property type="entry name" value="TRANSMEMBRANE PROTEIN"/>
    <property type="match status" value="1"/>
</dbReference>
<evidence type="ECO:0000256" key="6">
    <source>
        <dbReference type="SAM" id="Phobius"/>
    </source>
</evidence>
<proteinExistence type="inferred from homology"/>
<dbReference type="InterPro" id="IPR002549">
    <property type="entry name" value="AI-2E-like"/>
</dbReference>
<comment type="similarity">
    <text evidence="2">Belongs to the autoinducer-2 exporter (AI-2E) (TC 2.A.86) family.</text>
</comment>
<reference evidence="7 8" key="1">
    <citation type="submission" date="2019-03" db="EMBL/GenBank/DDBJ databases">
        <title>Rhizobium sp. nov., an bacterium isolated from biocrust in Mu Us Desert.</title>
        <authorList>
            <person name="Lixiong L."/>
        </authorList>
    </citation>
    <scope>NUCLEOTIDE SEQUENCE [LARGE SCALE GENOMIC DNA]</scope>
    <source>
        <strain evidence="7 8">SPY-1</strain>
    </source>
</reference>
<dbReference type="OrthoDB" id="106838at2"/>